<proteinExistence type="inferred from homology"/>
<protein>
    <recommendedName>
        <fullName evidence="4">Carbohydrate kinase FGGY N-terminal domain-containing protein</fullName>
    </recommendedName>
</protein>
<dbReference type="GO" id="GO:0006641">
    <property type="term" value="P:triglyceride metabolic process"/>
    <property type="evidence" value="ECO:0007669"/>
    <property type="project" value="TreeGrafter"/>
</dbReference>
<reference evidence="5" key="1">
    <citation type="submission" date="2025-08" db="UniProtKB">
        <authorList>
            <consortium name="Ensembl"/>
        </authorList>
    </citation>
    <scope>IDENTIFICATION</scope>
</reference>
<dbReference type="PANTHER" id="PTHR10196:SF68">
    <property type="entry name" value="GLYCEROL KINASE 5-RELATED"/>
    <property type="match status" value="1"/>
</dbReference>
<keyword evidence="6" id="KW-1185">Reference proteome</keyword>
<accession>A0A8C5WHK9</accession>
<reference evidence="5" key="2">
    <citation type="submission" date="2025-09" db="UniProtKB">
        <authorList>
            <consortium name="Ensembl"/>
        </authorList>
    </citation>
    <scope>IDENTIFICATION</scope>
</reference>
<dbReference type="GO" id="GO:0005739">
    <property type="term" value="C:mitochondrion"/>
    <property type="evidence" value="ECO:0007669"/>
    <property type="project" value="TreeGrafter"/>
</dbReference>
<evidence type="ECO:0000256" key="3">
    <source>
        <dbReference type="ARBA" id="ARBA00022777"/>
    </source>
</evidence>
<dbReference type="OrthoDB" id="6278781at2759"/>
<keyword evidence="2" id="KW-0808">Transferase</keyword>
<dbReference type="InterPro" id="IPR043129">
    <property type="entry name" value="ATPase_NBD"/>
</dbReference>
<dbReference type="GO" id="GO:0046167">
    <property type="term" value="P:glycerol-3-phosphate biosynthetic process"/>
    <property type="evidence" value="ECO:0007669"/>
    <property type="project" value="TreeGrafter"/>
</dbReference>
<dbReference type="AlphaFoldDB" id="A0A8C5WHK9"/>
<evidence type="ECO:0000256" key="1">
    <source>
        <dbReference type="ARBA" id="ARBA00009156"/>
    </source>
</evidence>
<organism evidence="5 6">
    <name type="scientific">Leptobrachium leishanense</name>
    <name type="common">Leishan spiny toad</name>
    <dbReference type="NCBI Taxonomy" id="445787"/>
    <lineage>
        <taxon>Eukaryota</taxon>
        <taxon>Metazoa</taxon>
        <taxon>Chordata</taxon>
        <taxon>Craniata</taxon>
        <taxon>Vertebrata</taxon>
        <taxon>Euteleostomi</taxon>
        <taxon>Amphibia</taxon>
        <taxon>Batrachia</taxon>
        <taxon>Anura</taxon>
        <taxon>Pelobatoidea</taxon>
        <taxon>Megophryidae</taxon>
        <taxon>Leptobrachium</taxon>
    </lineage>
</organism>
<keyword evidence="3" id="KW-0418">Kinase</keyword>
<dbReference type="PANTHER" id="PTHR10196">
    <property type="entry name" value="SUGAR KINASE"/>
    <property type="match status" value="1"/>
</dbReference>
<dbReference type="Ensembl" id="ENSLLET00000040425.1">
    <property type="protein sequence ID" value="ENSLLEP00000038880.1"/>
    <property type="gene ID" value="ENSLLEG00000024669.1"/>
</dbReference>
<sequence length="107" mass="11917">MASVRNGYRERLVLAVDVGSTVLRCHVYNQACDVIGRIQVLNNHHGCAELDPETLWQQFVGVVEGAVRDAGIQLTQVASLGISTQRATFINWNNISKDHFHSFLKPD</sequence>
<dbReference type="SUPFAM" id="SSF53067">
    <property type="entry name" value="Actin-like ATPase domain"/>
    <property type="match status" value="1"/>
</dbReference>
<dbReference type="Gene3D" id="3.30.420.40">
    <property type="match status" value="1"/>
</dbReference>
<dbReference type="Proteomes" id="UP000694569">
    <property type="component" value="Unplaced"/>
</dbReference>
<dbReference type="InterPro" id="IPR018484">
    <property type="entry name" value="FGGY_N"/>
</dbReference>
<feature type="domain" description="Carbohydrate kinase FGGY N-terminal" evidence="4">
    <location>
        <begin position="13"/>
        <end position="95"/>
    </location>
</feature>
<comment type="similarity">
    <text evidence="1">Belongs to the FGGY kinase family.</text>
</comment>
<evidence type="ECO:0000313" key="6">
    <source>
        <dbReference type="Proteomes" id="UP000694569"/>
    </source>
</evidence>
<evidence type="ECO:0000259" key="4">
    <source>
        <dbReference type="Pfam" id="PF00370"/>
    </source>
</evidence>
<dbReference type="GO" id="GO:0016301">
    <property type="term" value="F:kinase activity"/>
    <property type="evidence" value="ECO:0007669"/>
    <property type="project" value="UniProtKB-KW"/>
</dbReference>
<evidence type="ECO:0000256" key="2">
    <source>
        <dbReference type="ARBA" id="ARBA00022679"/>
    </source>
</evidence>
<evidence type="ECO:0000313" key="5">
    <source>
        <dbReference type="Ensembl" id="ENSLLEP00000038880.1"/>
    </source>
</evidence>
<name>A0A8C5WHK9_9ANUR</name>
<dbReference type="GO" id="GO:0006071">
    <property type="term" value="P:glycerol metabolic process"/>
    <property type="evidence" value="ECO:0007669"/>
    <property type="project" value="TreeGrafter"/>
</dbReference>
<dbReference type="Pfam" id="PF00370">
    <property type="entry name" value="FGGY_N"/>
    <property type="match status" value="1"/>
</dbReference>